<proteinExistence type="predicted"/>
<evidence type="ECO:0000313" key="2">
    <source>
        <dbReference type="EMBL" id="RKU49348.1"/>
    </source>
</evidence>
<accession>A0A420YNB0</accession>
<dbReference type="Proteomes" id="UP000275385">
    <property type="component" value="Unassembled WGS sequence"/>
</dbReference>
<dbReference type="AlphaFoldDB" id="A0A420YNB0"/>
<dbReference type="InterPro" id="IPR000182">
    <property type="entry name" value="GNAT_dom"/>
</dbReference>
<dbReference type="PANTHER" id="PTHR42791:SF2">
    <property type="entry name" value="N-ACETYLTRANSFERASE DOMAIN-CONTAINING PROTEIN"/>
    <property type="match status" value="1"/>
</dbReference>
<dbReference type="PANTHER" id="PTHR42791">
    <property type="entry name" value="GNAT FAMILY ACETYLTRANSFERASE"/>
    <property type="match status" value="1"/>
</dbReference>
<organism evidence="2 3">
    <name type="scientific">Coniochaeta pulveracea</name>
    <dbReference type="NCBI Taxonomy" id="177199"/>
    <lineage>
        <taxon>Eukaryota</taxon>
        <taxon>Fungi</taxon>
        <taxon>Dikarya</taxon>
        <taxon>Ascomycota</taxon>
        <taxon>Pezizomycotina</taxon>
        <taxon>Sordariomycetes</taxon>
        <taxon>Sordariomycetidae</taxon>
        <taxon>Coniochaetales</taxon>
        <taxon>Coniochaetaceae</taxon>
        <taxon>Coniochaeta</taxon>
    </lineage>
</organism>
<dbReference type="InterPro" id="IPR016181">
    <property type="entry name" value="Acyl_CoA_acyltransferase"/>
</dbReference>
<evidence type="ECO:0000313" key="3">
    <source>
        <dbReference type="Proteomes" id="UP000275385"/>
    </source>
</evidence>
<name>A0A420YNB0_9PEZI</name>
<dbReference type="EMBL" id="QVQW01000002">
    <property type="protein sequence ID" value="RKU49348.1"/>
    <property type="molecule type" value="Genomic_DNA"/>
</dbReference>
<comment type="caution">
    <text evidence="2">The sequence shown here is derived from an EMBL/GenBank/DDBJ whole genome shotgun (WGS) entry which is preliminary data.</text>
</comment>
<reference evidence="2 3" key="1">
    <citation type="submission" date="2018-08" db="EMBL/GenBank/DDBJ databases">
        <title>Draft genome of the lignicolous fungus Coniochaeta pulveracea.</title>
        <authorList>
            <person name="Borstlap C.J."/>
            <person name="De Witt R.N."/>
            <person name="Botha A."/>
            <person name="Volschenk H."/>
        </authorList>
    </citation>
    <scope>NUCLEOTIDE SEQUENCE [LARGE SCALE GENOMIC DNA]</scope>
    <source>
        <strain evidence="2 3">CAB683</strain>
    </source>
</reference>
<evidence type="ECO:0000259" key="1">
    <source>
        <dbReference type="PROSITE" id="PS51186"/>
    </source>
</evidence>
<gene>
    <name evidence="2" type="ORF">DL546_009888</name>
</gene>
<feature type="domain" description="N-acetyltransferase" evidence="1">
    <location>
        <begin position="63"/>
        <end position="215"/>
    </location>
</feature>
<protein>
    <recommendedName>
        <fullName evidence="1">N-acetyltransferase domain-containing protein</fullName>
    </recommendedName>
</protein>
<dbReference type="Gene3D" id="3.40.630.30">
    <property type="match status" value="1"/>
</dbReference>
<keyword evidence="3" id="KW-1185">Reference proteome</keyword>
<dbReference type="GO" id="GO:0016747">
    <property type="term" value="F:acyltransferase activity, transferring groups other than amino-acyl groups"/>
    <property type="evidence" value="ECO:0007669"/>
    <property type="project" value="InterPro"/>
</dbReference>
<sequence length="220" mass="24471">MASIALHICAPSEVDGARIADIHLAAMDSNPLLHVQFPTPDSLARLRDYLEAYIIKELHDPTKGILVARLEDTREIISFVKWDHPTHGADAGNEKLETGDIKEIEGCDPLYLERYAATAATAKERYFGNNKCYSLSFVCTHPKYQGLDAGSMLTQEVIKRAAGENMPVYLESTKAAVKMYEKLGFTKLGEFSLAIPGQGKDMDMCEVYEETCMVRTPYLS</sequence>
<dbReference type="Pfam" id="PF00583">
    <property type="entry name" value="Acetyltransf_1"/>
    <property type="match status" value="1"/>
</dbReference>
<dbReference type="SUPFAM" id="SSF55729">
    <property type="entry name" value="Acyl-CoA N-acyltransferases (Nat)"/>
    <property type="match status" value="1"/>
</dbReference>
<dbReference type="InterPro" id="IPR052523">
    <property type="entry name" value="Trichothecene_AcTrans"/>
</dbReference>
<dbReference type="OrthoDB" id="196847at2759"/>
<dbReference type="PROSITE" id="PS51186">
    <property type="entry name" value="GNAT"/>
    <property type="match status" value="1"/>
</dbReference>